<dbReference type="InterPro" id="IPR013658">
    <property type="entry name" value="SGL"/>
</dbReference>
<evidence type="ECO:0000259" key="5">
    <source>
        <dbReference type="Pfam" id="PF08450"/>
    </source>
</evidence>
<gene>
    <name evidence="6" type="ORF">JOF56_008641</name>
</gene>
<dbReference type="Pfam" id="PF08450">
    <property type="entry name" value="SGL"/>
    <property type="match status" value="1"/>
</dbReference>
<evidence type="ECO:0000313" key="7">
    <source>
        <dbReference type="Proteomes" id="UP001519332"/>
    </source>
</evidence>
<dbReference type="GO" id="GO:0004341">
    <property type="term" value="F:gluconolactonase activity"/>
    <property type="evidence" value="ECO:0007669"/>
    <property type="project" value="UniProtKB-EC"/>
</dbReference>
<evidence type="ECO:0000256" key="1">
    <source>
        <dbReference type="ARBA" id="ARBA00008853"/>
    </source>
</evidence>
<evidence type="ECO:0000256" key="3">
    <source>
        <dbReference type="SAM" id="MobiDB-lite"/>
    </source>
</evidence>
<dbReference type="PANTHER" id="PTHR47572">
    <property type="entry name" value="LIPOPROTEIN-RELATED"/>
    <property type="match status" value="1"/>
</dbReference>
<dbReference type="InterPro" id="IPR051262">
    <property type="entry name" value="SMP-30/CGR1_Lactonase"/>
</dbReference>
<evidence type="ECO:0000256" key="2">
    <source>
        <dbReference type="ARBA" id="ARBA00022801"/>
    </source>
</evidence>
<comment type="caution">
    <text evidence="6">The sequence shown here is derived from an EMBL/GenBank/DDBJ whole genome shotgun (WGS) entry which is preliminary data.</text>
</comment>
<dbReference type="SUPFAM" id="SSF63829">
    <property type="entry name" value="Calcium-dependent phosphotriesterase"/>
    <property type="match status" value="1"/>
</dbReference>
<proteinExistence type="inferred from homology"/>
<feature type="compositionally biased region" description="Pro residues" evidence="3">
    <location>
        <begin position="38"/>
        <end position="51"/>
    </location>
</feature>
<feature type="domain" description="SMP-30/Gluconolactonase/LRE-like region" evidence="5">
    <location>
        <begin position="67"/>
        <end position="317"/>
    </location>
</feature>
<name>A0ABS4TWF8_9PSEU</name>
<sequence length="342" mass="35842">MSIRAKQRTIVATTILAMTALSVTVLGGTGASAAAPEGPCPGGPFGNPLPSPNLTATKIKDRFNFLEGPTWDAATQTLLLSNMYDGAGPQNVQPSDILRYTPATGTFTTFIKNAGSNGLAISRDGTSVVAATHDQRSLSSYNLATRQRATIAATYQGRMFNSPNDVTTAANGTAYFTDPNFQRANRPDQMSGKTGVFRVTNGVVTLIDDTIRQPNGIELSPDGRTLYVGGNATGKIYKYPVNADGSTGPRSDFASLNGTDGGTVDCAGNLYQATYDDGKVYVFSPSGRQLGTISAGRHTTNVAFGGPDRTTLYITSGTASTGGNTGNFGLYSIRLNVPGWPY</sequence>
<dbReference type="Gene3D" id="2.120.10.30">
    <property type="entry name" value="TolB, C-terminal domain"/>
    <property type="match status" value="1"/>
</dbReference>
<evidence type="ECO:0000313" key="6">
    <source>
        <dbReference type="EMBL" id="MBP2328256.1"/>
    </source>
</evidence>
<dbReference type="EC" id="3.1.1.17" evidence="6"/>
<dbReference type="PANTHER" id="PTHR47572:SF4">
    <property type="entry name" value="LACTONASE DRP35"/>
    <property type="match status" value="1"/>
</dbReference>
<dbReference type="InterPro" id="IPR011042">
    <property type="entry name" value="6-blade_b-propeller_TolB-like"/>
</dbReference>
<keyword evidence="4" id="KW-0732">Signal</keyword>
<keyword evidence="2 6" id="KW-0378">Hydrolase</keyword>
<dbReference type="EMBL" id="JAGINW010000001">
    <property type="protein sequence ID" value="MBP2328256.1"/>
    <property type="molecule type" value="Genomic_DNA"/>
</dbReference>
<keyword evidence="7" id="KW-1185">Reference proteome</keyword>
<reference evidence="6 7" key="1">
    <citation type="submission" date="2021-03" db="EMBL/GenBank/DDBJ databases">
        <title>Sequencing the genomes of 1000 actinobacteria strains.</title>
        <authorList>
            <person name="Klenk H.-P."/>
        </authorList>
    </citation>
    <scope>NUCLEOTIDE SEQUENCE [LARGE SCALE GENOMIC DNA]</scope>
    <source>
        <strain evidence="6 7">DSM 46670</strain>
    </source>
</reference>
<dbReference type="InterPro" id="IPR005511">
    <property type="entry name" value="SMP-30"/>
</dbReference>
<feature type="signal peptide" evidence="4">
    <location>
        <begin position="1"/>
        <end position="34"/>
    </location>
</feature>
<evidence type="ECO:0000256" key="4">
    <source>
        <dbReference type="SAM" id="SignalP"/>
    </source>
</evidence>
<accession>A0ABS4TWF8</accession>
<dbReference type="Proteomes" id="UP001519332">
    <property type="component" value="Unassembled WGS sequence"/>
</dbReference>
<organism evidence="6 7">
    <name type="scientific">Kibdelosporangium banguiense</name>
    <dbReference type="NCBI Taxonomy" id="1365924"/>
    <lineage>
        <taxon>Bacteria</taxon>
        <taxon>Bacillati</taxon>
        <taxon>Actinomycetota</taxon>
        <taxon>Actinomycetes</taxon>
        <taxon>Pseudonocardiales</taxon>
        <taxon>Pseudonocardiaceae</taxon>
        <taxon>Kibdelosporangium</taxon>
    </lineage>
</organism>
<feature type="region of interest" description="Disordered" evidence="3">
    <location>
        <begin position="32"/>
        <end position="51"/>
    </location>
</feature>
<comment type="similarity">
    <text evidence="1">Belongs to the SMP-30/CGR1 family.</text>
</comment>
<dbReference type="RefSeq" id="WP_245378620.1">
    <property type="nucleotide sequence ID" value="NZ_JAGINW010000001.1"/>
</dbReference>
<protein>
    <submittedName>
        <fullName evidence="6">Gluconolactonase</fullName>
        <ecNumber evidence="6">3.1.1.17</ecNumber>
    </submittedName>
</protein>
<dbReference type="PRINTS" id="PR01790">
    <property type="entry name" value="SMP30FAMILY"/>
</dbReference>
<feature type="chain" id="PRO_5045088922" evidence="4">
    <location>
        <begin position="35"/>
        <end position="342"/>
    </location>
</feature>